<dbReference type="CDD" id="cd11446">
    <property type="entry name" value="bHLH_AtILR3_like"/>
    <property type="match status" value="1"/>
</dbReference>
<keyword evidence="3" id="KW-0804">Transcription</keyword>
<dbReference type="PROSITE" id="PS50888">
    <property type="entry name" value="BHLH"/>
    <property type="match status" value="1"/>
</dbReference>
<dbReference type="GO" id="GO:0003700">
    <property type="term" value="F:DNA-binding transcription factor activity"/>
    <property type="evidence" value="ECO:0007669"/>
    <property type="project" value="InterPro"/>
</dbReference>
<dbReference type="InterPro" id="IPR044818">
    <property type="entry name" value="ILR3-like"/>
</dbReference>
<comment type="caution">
    <text evidence="7">The sequence shown here is derived from an EMBL/GenBank/DDBJ whole genome shotgun (WGS) entry which is preliminary data.</text>
</comment>
<dbReference type="PANTHER" id="PTHR46133">
    <property type="entry name" value="BHLH TRANSCRIPTION FACTOR"/>
    <property type="match status" value="1"/>
</dbReference>
<dbReference type="GO" id="GO:0046983">
    <property type="term" value="F:protein dimerization activity"/>
    <property type="evidence" value="ECO:0007669"/>
    <property type="project" value="InterPro"/>
</dbReference>
<dbReference type="EMBL" id="ASHM01011547">
    <property type="protein sequence ID" value="PNX93480.1"/>
    <property type="molecule type" value="Genomic_DNA"/>
</dbReference>
<dbReference type="Gene3D" id="4.10.280.10">
    <property type="entry name" value="Helix-loop-helix DNA-binding domain"/>
    <property type="match status" value="1"/>
</dbReference>
<comment type="subcellular location">
    <subcellularLocation>
        <location evidence="1">Nucleus</location>
    </subcellularLocation>
</comment>
<keyword evidence="5" id="KW-0175">Coiled coil</keyword>
<evidence type="ECO:0000256" key="1">
    <source>
        <dbReference type="ARBA" id="ARBA00004123"/>
    </source>
</evidence>
<feature type="coiled-coil region" evidence="5">
    <location>
        <begin position="146"/>
        <end position="201"/>
    </location>
</feature>
<keyword evidence="4" id="KW-0539">Nucleus</keyword>
<dbReference type="AlphaFoldDB" id="A0A2K3MRN5"/>
<evidence type="ECO:0000256" key="3">
    <source>
        <dbReference type="ARBA" id="ARBA00023163"/>
    </source>
</evidence>
<sequence>MDSYELLQNIDSLDFLDYSNFIDPSPPTDFLWSNPSASTEIDFASVSTEIDIPSGAVACQEENTRKRGRAESCYKSGTKACREKLRREKLNERHLLLKIIFLPFYKKCFLVPIISAFLMLHKLRFCDLSAVLDPGRPVRTDKPAILDDAIRVLNQLKTEAQELKETNEKLLEEIKCLKAEKNELREEKLVLKADKEKIEKQLKTMPPPISPAGFMPPHPMAAAYQPGMNKMAVYPNYGYIPMWQYLPQSARDTSQDHELRPPAA</sequence>
<dbReference type="InterPro" id="IPR036638">
    <property type="entry name" value="HLH_DNA-bd_sf"/>
</dbReference>
<dbReference type="Proteomes" id="UP000236291">
    <property type="component" value="Unassembled WGS sequence"/>
</dbReference>
<reference evidence="7 8" key="1">
    <citation type="journal article" date="2014" name="Am. J. Bot.">
        <title>Genome assembly and annotation for red clover (Trifolium pratense; Fabaceae).</title>
        <authorList>
            <person name="Istvanek J."/>
            <person name="Jaros M."/>
            <person name="Krenek A."/>
            <person name="Repkova J."/>
        </authorList>
    </citation>
    <scope>NUCLEOTIDE SEQUENCE [LARGE SCALE GENOMIC DNA]</scope>
    <source>
        <strain evidence="8">cv. Tatra</strain>
        <tissue evidence="7">Young leaves</tissue>
    </source>
</reference>
<gene>
    <name evidence="7" type="ORF">L195_g016634</name>
</gene>
<dbReference type="PANTHER" id="PTHR46133:SF9">
    <property type="entry name" value="TRANSCRIPTION FACTOR BHLH104"/>
    <property type="match status" value="1"/>
</dbReference>
<evidence type="ECO:0000313" key="7">
    <source>
        <dbReference type="EMBL" id="PNX93480.1"/>
    </source>
</evidence>
<keyword evidence="2" id="KW-0805">Transcription regulation</keyword>
<dbReference type="GO" id="GO:0005634">
    <property type="term" value="C:nucleus"/>
    <property type="evidence" value="ECO:0007669"/>
    <property type="project" value="UniProtKB-SubCell"/>
</dbReference>
<protein>
    <submittedName>
        <fullName evidence="7">Transcription factor bHLH104-like protein</fullName>
    </submittedName>
</protein>
<feature type="domain" description="BHLH" evidence="6">
    <location>
        <begin position="74"/>
        <end position="156"/>
    </location>
</feature>
<evidence type="ECO:0000256" key="4">
    <source>
        <dbReference type="ARBA" id="ARBA00023242"/>
    </source>
</evidence>
<evidence type="ECO:0000256" key="5">
    <source>
        <dbReference type="SAM" id="Coils"/>
    </source>
</evidence>
<organism evidence="7 8">
    <name type="scientific">Trifolium pratense</name>
    <name type="common">Red clover</name>
    <dbReference type="NCBI Taxonomy" id="57577"/>
    <lineage>
        <taxon>Eukaryota</taxon>
        <taxon>Viridiplantae</taxon>
        <taxon>Streptophyta</taxon>
        <taxon>Embryophyta</taxon>
        <taxon>Tracheophyta</taxon>
        <taxon>Spermatophyta</taxon>
        <taxon>Magnoliopsida</taxon>
        <taxon>eudicotyledons</taxon>
        <taxon>Gunneridae</taxon>
        <taxon>Pentapetalae</taxon>
        <taxon>rosids</taxon>
        <taxon>fabids</taxon>
        <taxon>Fabales</taxon>
        <taxon>Fabaceae</taxon>
        <taxon>Papilionoideae</taxon>
        <taxon>50 kb inversion clade</taxon>
        <taxon>NPAAA clade</taxon>
        <taxon>Hologalegina</taxon>
        <taxon>IRL clade</taxon>
        <taxon>Trifolieae</taxon>
        <taxon>Trifolium</taxon>
    </lineage>
</organism>
<name>A0A2K3MRN5_TRIPR</name>
<dbReference type="GO" id="GO:0006879">
    <property type="term" value="P:intracellular iron ion homeostasis"/>
    <property type="evidence" value="ECO:0007669"/>
    <property type="project" value="InterPro"/>
</dbReference>
<dbReference type="InterPro" id="IPR011598">
    <property type="entry name" value="bHLH_dom"/>
</dbReference>
<proteinExistence type="predicted"/>
<dbReference type="SUPFAM" id="SSF47459">
    <property type="entry name" value="HLH, helix-loop-helix DNA-binding domain"/>
    <property type="match status" value="1"/>
</dbReference>
<evidence type="ECO:0000259" key="6">
    <source>
        <dbReference type="PROSITE" id="PS50888"/>
    </source>
</evidence>
<accession>A0A2K3MRN5</accession>
<reference evidence="7 8" key="2">
    <citation type="journal article" date="2017" name="Front. Plant Sci.">
        <title>Gene Classification and Mining of Molecular Markers Useful in Red Clover (Trifolium pratense) Breeding.</title>
        <authorList>
            <person name="Istvanek J."/>
            <person name="Dluhosova J."/>
            <person name="Dluhos P."/>
            <person name="Patkova L."/>
            <person name="Nedelnik J."/>
            <person name="Repkova J."/>
        </authorList>
    </citation>
    <scope>NUCLEOTIDE SEQUENCE [LARGE SCALE GENOMIC DNA]</scope>
    <source>
        <strain evidence="8">cv. Tatra</strain>
        <tissue evidence="7">Young leaves</tissue>
    </source>
</reference>
<evidence type="ECO:0000256" key="2">
    <source>
        <dbReference type="ARBA" id="ARBA00023015"/>
    </source>
</evidence>
<evidence type="ECO:0000313" key="8">
    <source>
        <dbReference type="Proteomes" id="UP000236291"/>
    </source>
</evidence>